<dbReference type="EMBL" id="CP007217">
    <property type="protein sequence ID" value="AJR10618.1"/>
    <property type="molecule type" value="Genomic_DNA"/>
</dbReference>
<sequence length="95" mass="11388">MNRYRFSRLFVCLSLLCCALYRYIDKQNDLTKLRLEIPCLWARLRQVEQENVALSFLLEKLESPEHLLQIASLPEYQYLEYPSEEKISVLSYELP</sequence>
<protein>
    <submittedName>
        <fullName evidence="1">Cell division protein FtsL</fullName>
    </submittedName>
</protein>
<organism evidence="1 2">
    <name type="scientific">Chlamydia muridarum</name>
    <dbReference type="NCBI Taxonomy" id="83560"/>
    <lineage>
        <taxon>Bacteria</taxon>
        <taxon>Pseudomonadati</taxon>
        <taxon>Chlamydiota</taxon>
        <taxon>Chlamydiia</taxon>
        <taxon>Chlamydiales</taxon>
        <taxon>Chlamydiaceae</taxon>
        <taxon>Chlamydia/Chlamydophila group</taxon>
        <taxon>Chlamydia</taxon>
    </lineage>
</organism>
<evidence type="ECO:0000313" key="1">
    <source>
        <dbReference type="EMBL" id="AJR10618.1"/>
    </source>
</evidence>
<dbReference type="GeneID" id="1245903"/>
<name>A0A097KHQ0_CHLMR</name>
<dbReference type="STRING" id="83560.NC80_02735"/>
<keyword evidence="1" id="KW-0132">Cell division</keyword>
<accession>A0A097KHQ0</accession>
<dbReference type="PATRIC" id="fig|83560.10.peg.557"/>
<dbReference type="AlphaFoldDB" id="A0A097KHQ0"/>
<reference evidence="1 2" key="1">
    <citation type="submission" date="2014-02" db="EMBL/GenBank/DDBJ databases">
        <authorList>
            <person name="Chen C."/>
            <person name="Conrad T.A."/>
            <person name="Zhou Z."/>
            <person name="Lai Z."/>
            <person name="Zhong G."/>
        </authorList>
    </citation>
    <scope>NUCLEOTIDE SEQUENCE [LARGE SCALE GENOMIC DNA]</scope>
    <source>
        <strain evidence="1 2">Nigg3-28</strain>
    </source>
</reference>
<dbReference type="GO" id="GO:0051301">
    <property type="term" value="P:cell division"/>
    <property type="evidence" value="ECO:0007669"/>
    <property type="project" value="UniProtKB-KW"/>
</dbReference>
<gene>
    <name evidence="1" type="ORF">BD36_02920</name>
</gene>
<dbReference type="KEGG" id="cmm:NC80_02735"/>
<keyword evidence="1" id="KW-0131">Cell cycle</keyword>
<dbReference type="RefSeq" id="WP_010230796.1">
    <property type="nucleotide sequence ID" value="NZ_CP007217.1"/>
</dbReference>
<dbReference type="KEGG" id="cmx:DNC_02755"/>
<dbReference type="Proteomes" id="UP000260363">
    <property type="component" value="Chromosome"/>
</dbReference>
<evidence type="ECO:0000313" key="2">
    <source>
        <dbReference type="Proteomes" id="UP000260363"/>
    </source>
</evidence>
<proteinExistence type="predicted"/>
<dbReference type="KEGG" id="cmg:NC81_02750"/>
<dbReference type="OMA" id="REPTHVI"/>